<comment type="caution">
    <text evidence="4">The sequence shown here is derived from an EMBL/GenBank/DDBJ whole genome shotgun (WGS) entry which is preliminary data.</text>
</comment>
<evidence type="ECO:0000313" key="4">
    <source>
        <dbReference type="EMBL" id="KAG0567848.1"/>
    </source>
</evidence>
<evidence type="ECO:0000256" key="1">
    <source>
        <dbReference type="ARBA" id="ARBA00022679"/>
    </source>
</evidence>
<dbReference type="Pfam" id="PF13673">
    <property type="entry name" value="Acetyltransf_10"/>
    <property type="match status" value="1"/>
</dbReference>
<keyword evidence="1" id="KW-0808">Transferase</keyword>
<name>A0A8T0HBS8_CERPU</name>
<keyword evidence="2" id="KW-0012">Acyltransferase</keyword>
<gene>
    <name evidence="4" type="ORF">KC19_7G166400</name>
</gene>
<dbReference type="Proteomes" id="UP000822688">
    <property type="component" value="Chromosome 7"/>
</dbReference>
<dbReference type="PANTHER" id="PTHR43877">
    <property type="entry name" value="AMINOALKYLPHOSPHONATE N-ACETYLTRANSFERASE-RELATED-RELATED"/>
    <property type="match status" value="1"/>
</dbReference>
<dbReference type="PROSITE" id="PS51186">
    <property type="entry name" value="GNAT"/>
    <property type="match status" value="1"/>
</dbReference>
<accession>A0A8T0HBS8</accession>
<protein>
    <recommendedName>
        <fullName evidence="3">N-acetyltransferase domain-containing protein</fullName>
    </recommendedName>
</protein>
<evidence type="ECO:0000259" key="3">
    <source>
        <dbReference type="PROSITE" id="PS51186"/>
    </source>
</evidence>
<keyword evidence="5" id="KW-1185">Reference proteome</keyword>
<evidence type="ECO:0000256" key="2">
    <source>
        <dbReference type="ARBA" id="ARBA00023315"/>
    </source>
</evidence>
<dbReference type="InterPro" id="IPR050832">
    <property type="entry name" value="Bact_Acetyltransf"/>
</dbReference>
<dbReference type="GO" id="GO:0016747">
    <property type="term" value="F:acyltransferase activity, transferring groups other than amino-acyl groups"/>
    <property type="evidence" value="ECO:0007669"/>
    <property type="project" value="InterPro"/>
</dbReference>
<reference evidence="4" key="1">
    <citation type="submission" date="2020-06" db="EMBL/GenBank/DDBJ databases">
        <title>WGS assembly of Ceratodon purpureus strain R40.</title>
        <authorList>
            <person name="Carey S.B."/>
            <person name="Jenkins J."/>
            <person name="Shu S."/>
            <person name="Lovell J.T."/>
            <person name="Sreedasyam A."/>
            <person name="Maumus F."/>
            <person name="Tiley G.P."/>
            <person name="Fernandez-Pozo N."/>
            <person name="Barry K."/>
            <person name="Chen C."/>
            <person name="Wang M."/>
            <person name="Lipzen A."/>
            <person name="Daum C."/>
            <person name="Saski C.A."/>
            <person name="Payton A.C."/>
            <person name="Mcbreen J.C."/>
            <person name="Conrad R.E."/>
            <person name="Kollar L.M."/>
            <person name="Olsson S."/>
            <person name="Huttunen S."/>
            <person name="Landis J.B."/>
            <person name="Wickett N.J."/>
            <person name="Johnson M.G."/>
            <person name="Rensing S.A."/>
            <person name="Grimwood J."/>
            <person name="Schmutz J."/>
            <person name="Mcdaniel S.F."/>
        </authorList>
    </citation>
    <scope>NUCLEOTIDE SEQUENCE</scope>
    <source>
        <strain evidence="4">R40</strain>
    </source>
</reference>
<dbReference type="SUPFAM" id="SSF55729">
    <property type="entry name" value="Acyl-CoA N-acyltransferases (Nat)"/>
    <property type="match status" value="1"/>
</dbReference>
<evidence type="ECO:0000313" key="5">
    <source>
        <dbReference type="Proteomes" id="UP000822688"/>
    </source>
</evidence>
<organism evidence="4 5">
    <name type="scientific">Ceratodon purpureus</name>
    <name type="common">Fire moss</name>
    <name type="synonym">Dicranum purpureum</name>
    <dbReference type="NCBI Taxonomy" id="3225"/>
    <lineage>
        <taxon>Eukaryota</taxon>
        <taxon>Viridiplantae</taxon>
        <taxon>Streptophyta</taxon>
        <taxon>Embryophyta</taxon>
        <taxon>Bryophyta</taxon>
        <taxon>Bryophytina</taxon>
        <taxon>Bryopsida</taxon>
        <taxon>Dicranidae</taxon>
        <taxon>Pseudoditrichales</taxon>
        <taxon>Ditrichaceae</taxon>
        <taxon>Ceratodon</taxon>
    </lineage>
</organism>
<dbReference type="AlphaFoldDB" id="A0A8T0HBS8"/>
<dbReference type="CDD" id="cd04301">
    <property type="entry name" value="NAT_SF"/>
    <property type="match status" value="1"/>
</dbReference>
<dbReference type="InterPro" id="IPR000182">
    <property type="entry name" value="GNAT_dom"/>
</dbReference>
<proteinExistence type="predicted"/>
<dbReference type="InterPro" id="IPR016181">
    <property type="entry name" value="Acyl_CoA_acyltransferase"/>
</dbReference>
<dbReference type="Gene3D" id="3.40.630.30">
    <property type="match status" value="1"/>
</dbReference>
<sequence>MDFDVVVGDWVTMKSDARLVREEVFIDEQKVPLEDEWDDMDDICLHAVAYDRNGGGVLGTARLLPDGHIGRMAVRKAGRGFGIGGALLKQMMEEAKARGHGEVVLSAQIHAEKFYIRHGFVREGEEFMDAGIPHVQMRHVFDS</sequence>
<dbReference type="EMBL" id="CM026428">
    <property type="protein sequence ID" value="KAG0567848.1"/>
    <property type="molecule type" value="Genomic_DNA"/>
</dbReference>
<feature type="domain" description="N-acetyltransferase" evidence="3">
    <location>
        <begin position="1"/>
        <end position="142"/>
    </location>
</feature>